<dbReference type="Pfam" id="PF01590">
    <property type="entry name" value="GAF"/>
    <property type="match status" value="1"/>
</dbReference>
<dbReference type="PRINTS" id="PR00344">
    <property type="entry name" value="BCTRLSENSOR"/>
</dbReference>
<comment type="catalytic activity">
    <reaction evidence="1">
        <text>ATP + protein L-histidine = ADP + protein N-phospho-L-histidine.</text>
        <dbReference type="EC" id="2.7.13.3"/>
    </reaction>
</comment>
<dbReference type="SMART" id="SM00065">
    <property type="entry name" value="GAF"/>
    <property type="match status" value="1"/>
</dbReference>
<gene>
    <name evidence="8" type="ORF">ICL16_12685</name>
</gene>
<dbReference type="SMART" id="SM00387">
    <property type="entry name" value="HATPase_c"/>
    <property type="match status" value="1"/>
</dbReference>
<sequence length="1812" mass="202828">MDSIALLSGYRITEQLYAGTRTLVYRGIRECDRTPVAIKLLRNPFPSFSELVQFRNQYAIAKNLDLQSIVKPLALEPYQNAYALVMEDNGCISLKKMLKQEGNMGHNGQTLSEFLQIAVQVADALDGLYRHRVIHKDLKPANIVIHPDSKQVKLIDFSIASVLPRETQEIQNANTLEGTLAYLSPEQTGRMNRGIDYRSDFYSLGITFYELLTGQLPFISNDPMELVHCHLAHQPISVHQLNQNVPLMLSEIVSKLMAKNAEDRYQSALGLKYDLERCLHQFKDSRTIQSFELGARDHCDRFLIREKLYGRESEVQTLLEAFDRVANPPKSPLGKGGFRGVELMLVAGFSGIGKTAVVNEVHKPIVRQRGYFIKGKYDQFQRNIPFSAFVQAFRDLMGQLLAESDAQLQNWKTQILEVVGENGQVLIEVIPELEHIIGSQRPAPELSGSAAQNRFNLLMQKFVQVFTTADHPLVLFLDDLQWADSASLKMLELLMQDMGYLLVIGAYRDNEVSPVHPLMLTVDEIGKGATVHTITLQPLRRVDMNQLIADTLNCSCLLAQPLTELVYQKTKGNPFFATQFLKSLHEDGQITFNTQSPTLLCPPELRFDERGVGWQCDLAKVRAKATIDDVVEFMALQLQKLPTQTQDVLKLAACIGAQFDLNTLARICEQSKEETAAALWKALQEGLIIPTTEIYKFFTQSDTVAISDAAANPIYRFLHDRVQQAAYSLIAENHKQATHLQVGQLLLKNATAAERDEKIFEIVNQLNAGIELILQQTERDELAQLNLVAARKAKASTAYAAAVKYLMVGIELLGADSWICHYNLTLSFYLAAAEAEYLSSNFQQSQTLTEIALQHTQTLLEKVSVYEVRIQAYIAQTYLQKAIDTALHVLGMLEVDLETEAPKELKIEELIHLPEMTQPHQVAVLRILGTITHAAYISNPGLYRQGVFTGLKFCTKYGNSALGIYLYSFYSLILYDEGNLESSYLLGQMAVKLVEQFDNAEVRTVVLAVFNSATRHWKEHVKETLKPLQKAFHNRLEAGELIFSGYAILHHCSHLFFTGQPLKYVEQKNKHYIDLLQKQKLDYHIFYGKVWQQTLYNLLGIAENPSSLTGQAFNETQMLPALIEQQSGTTVFAVYVSKSLLSYLFQELELALAYAQEAAQYAKTATGQLMTAEHNFYYSLALLAQYPHIEQQEQTTFLNQIVANQIKMQIWAHHAPMNYLHKYTLVEAEKYRVLGDKAIAIDHYDRAIQLAKENEYVNEEALANELAAKFYLEWGKEAIAQTYLLSAYYAYSRWGAKAKVDDLEQRYPQLLAPILQRMQPDLTATETIPTFSSHSTKASTDASSSTDEGLDLTTILKASQALSGEIELEKLLSVLLHVVQENAGADRCALLMPKNKQWVIEAFSQLGQQSVILQSVSIERTPLVPVSLINRVKHTLQPLIVGNAVTHPTLVADPYIQRQCPKSILCTPILHSGKLIGILYLENNLTIGAFTSERVKVLNLVCVQAAISLENARLYQQAQQALTDLKQAQLQIVQSEKMSALGNLVAGIAHEINNPVAFLNGNINPDLDSIKDVFGLVDLYQQEYPQPTQAIQDEIAAIDLEFIRDDLPKLVGSMREGVKRIRDISTSLRTFSRADSALPVACNIHDGIDSTILILKHRLKGNESRPEINVNKDYGDLPQVECFAGQLNQVFMNILANAIDALEDSNLGRSFAEITANPNRIIVKTELSQDRQNAVIRIQDNGVGMTFEVQEKIFEHLFTTKGVGQGTGLGLAIAKSIIVDKHGGTLLVNSTPSQGAEFVISIPVKATVAVEA</sequence>
<evidence type="ECO:0000313" key="9">
    <source>
        <dbReference type="Proteomes" id="UP000629098"/>
    </source>
</evidence>
<feature type="coiled-coil region" evidence="5">
    <location>
        <begin position="1511"/>
        <end position="1538"/>
    </location>
</feature>
<dbReference type="PROSITE" id="PS50011">
    <property type="entry name" value="PROTEIN_KINASE_DOM"/>
    <property type="match status" value="1"/>
</dbReference>
<evidence type="ECO:0000256" key="4">
    <source>
        <dbReference type="ARBA" id="ARBA00023012"/>
    </source>
</evidence>
<comment type="caution">
    <text evidence="8">The sequence shown here is derived from an EMBL/GenBank/DDBJ whole genome shotgun (WGS) entry which is preliminary data.</text>
</comment>
<dbReference type="Gene3D" id="3.30.450.40">
    <property type="match status" value="1"/>
</dbReference>
<keyword evidence="4" id="KW-0902">Two-component regulatory system</keyword>
<dbReference type="GO" id="GO:0005524">
    <property type="term" value="F:ATP binding"/>
    <property type="evidence" value="ECO:0007669"/>
    <property type="project" value="InterPro"/>
</dbReference>
<dbReference type="Gene3D" id="1.10.287.130">
    <property type="match status" value="1"/>
</dbReference>
<dbReference type="Proteomes" id="UP000629098">
    <property type="component" value="Unassembled WGS sequence"/>
</dbReference>
<dbReference type="SMART" id="SM00220">
    <property type="entry name" value="S_TKc"/>
    <property type="match status" value="1"/>
</dbReference>
<dbReference type="InterPro" id="IPR011009">
    <property type="entry name" value="Kinase-like_dom_sf"/>
</dbReference>
<dbReference type="InterPro" id="IPR029016">
    <property type="entry name" value="GAF-like_dom_sf"/>
</dbReference>
<dbReference type="SUPFAM" id="SSF55874">
    <property type="entry name" value="ATPase domain of HSP90 chaperone/DNA topoisomerase II/histidine kinase"/>
    <property type="match status" value="1"/>
</dbReference>
<dbReference type="GO" id="GO:0004673">
    <property type="term" value="F:protein histidine kinase activity"/>
    <property type="evidence" value="ECO:0007669"/>
    <property type="project" value="UniProtKB-EC"/>
</dbReference>
<dbReference type="InterPro" id="IPR003594">
    <property type="entry name" value="HATPase_dom"/>
</dbReference>
<dbReference type="Gene3D" id="3.30.565.10">
    <property type="entry name" value="Histidine kinase-like ATPase, C-terminal domain"/>
    <property type="match status" value="1"/>
</dbReference>
<evidence type="ECO:0000259" key="6">
    <source>
        <dbReference type="PROSITE" id="PS50011"/>
    </source>
</evidence>
<dbReference type="InterPro" id="IPR027417">
    <property type="entry name" value="P-loop_NTPase"/>
</dbReference>
<dbReference type="Pfam" id="PF13191">
    <property type="entry name" value="AAA_16"/>
    <property type="match status" value="1"/>
</dbReference>
<evidence type="ECO:0000256" key="2">
    <source>
        <dbReference type="ARBA" id="ARBA00012438"/>
    </source>
</evidence>
<dbReference type="EMBL" id="JACXAE010000046">
    <property type="protein sequence ID" value="MBD2772906.1"/>
    <property type="molecule type" value="Genomic_DNA"/>
</dbReference>
<dbReference type="SUPFAM" id="SSF55781">
    <property type="entry name" value="GAF domain-like"/>
    <property type="match status" value="1"/>
</dbReference>
<name>A0A8J7C797_9CYAN</name>
<dbReference type="InterPro" id="IPR008271">
    <property type="entry name" value="Ser/Thr_kinase_AS"/>
</dbReference>
<protein>
    <recommendedName>
        <fullName evidence="2">histidine kinase</fullName>
        <ecNumber evidence="2">2.7.13.3</ecNumber>
    </recommendedName>
</protein>
<dbReference type="RefSeq" id="WP_190828016.1">
    <property type="nucleotide sequence ID" value="NZ_CAWPPI010000046.1"/>
</dbReference>
<dbReference type="GO" id="GO:0000160">
    <property type="term" value="P:phosphorelay signal transduction system"/>
    <property type="evidence" value="ECO:0007669"/>
    <property type="project" value="UniProtKB-KW"/>
</dbReference>
<dbReference type="SUPFAM" id="SSF56112">
    <property type="entry name" value="Protein kinase-like (PK-like)"/>
    <property type="match status" value="1"/>
</dbReference>
<organism evidence="8 9">
    <name type="scientific">Iningainema tapete BLCC-T55</name>
    <dbReference type="NCBI Taxonomy" id="2748662"/>
    <lineage>
        <taxon>Bacteria</taxon>
        <taxon>Bacillati</taxon>
        <taxon>Cyanobacteriota</taxon>
        <taxon>Cyanophyceae</taxon>
        <taxon>Nostocales</taxon>
        <taxon>Scytonemataceae</taxon>
        <taxon>Iningainema tapete</taxon>
    </lineage>
</organism>
<dbReference type="InterPro" id="IPR053159">
    <property type="entry name" value="Hybrid_Histidine_Kinase"/>
</dbReference>
<dbReference type="InterPro" id="IPR005467">
    <property type="entry name" value="His_kinase_dom"/>
</dbReference>
<dbReference type="PANTHER" id="PTHR43642">
    <property type="entry name" value="HYBRID SIGNAL TRANSDUCTION HISTIDINE KINASE G"/>
    <property type="match status" value="1"/>
</dbReference>
<evidence type="ECO:0000259" key="7">
    <source>
        <dbReference type="PROSITE" id="PS50109"/>
    </source>
</evidence>
<dbReference type="PROSITE" id="PS00108">
    <property type="entry name" value="PROTEIN_KINASE_ST"/>
    <property type="match status" value="1"/>
</dbReference>
<keyword evidence="5" id="KW-0175">Coiled coil</keyword>
<evidence type="ECO:0000256" key="3">
    <source>
        <dbReference type="ARBA" id="ARBA00022777"/>
    </source>
</evidence>
<dbReference type="EC" id="2.7.13.3" evidence="2"/>
<proteinExistence type="predicted"/>
<reference evidence="8" key="1">
    <citation type="submission" date="2020-09" db="EMBL/GenBank/DDBJ databases">
        <title>Iningainema tapete sp. nov. (Scytonemataceae, Cyanobacteria) from greenhouses in central Florida (USA) produces two types of nodularin with biosynthetic potential for microcystin-LR and anabaenopeptins.</title>
        <authorList>
            <person name="Berthold D.E."/>
            <person name="Lefler F.W."/>
            <person name="Huang I.-S."/>
            <person name="Abdulla H."/>
            <person name="Zimba P.V."/>
            <person name="Laughinghouse H.D. IV."/>
        </authorList>
    </citation>
    <scope>NUCLEOTIDE SEQUENCE</scope>
    <source>
        <strain evidence="8">BLCCT55</strain>
    </source>
</reference>
<evidence type="ECO:0000256" key="1">
    <source>
        <dbReference type="ARBA" id="ARBA00000085"/>
    </source>
</evidence>
<keyword evidence="3" id="KW-0808">Transferase</keyword>
<evidence type="ECO:0000313" key="8">
    <source>
        <dbReference type="EMBL" id="MBD2772906.1"/>
    </source>
</evidence>
<evidence type="ECO:0000256" key="5">
    <source>
        <dbReference type="SAM" id="Coils"/>
    </source>
</evidence>
<dbReference type="Gene3D" id="1.10.510.10">
    <property type="entry name" value="Transferase(Phosphotransferase) domain 1"/>
    <property type="match status" value="1"/>
</dbReference>
<dbReference type="PANTHER" id="PTHR43642:SF1">
    <property type="entry name" value="HYBRID SIGNAL TRANSDUCTION HISTIDINE KINASE G"/>
    <property type="match status" value="1"/>
</dbReference>
<feature type="domain" description="Protein kinase" evidence="6">
    <location>
        <begin position="10"/>
        <end position="283"/>
    </location>
</feature>
<dbReference type="CDD" id="cd14014">
    <property type="entry name" value="STKc_PknB_like"/>
    <property type="match status" value="1"/>
</dbReference>
<dbReference type="InterPro" id="IPR041664">
    <property type="entry name" value="AAA_16"/>
</dbReference>
<dbReference type="SUPFAM" id="SSF52540">
    <property type="entry name" value="P-loop containing nucleoside triphosphate hydrolases"/>
    <property type="match status" value="1"/>
</dbReference>
<dbReference type="InterPro" id="IPR000719">
    <property type="entry name" value="Prot_kinase_dom"/>
</dbReference>
<feature type="domain" description="Histidine kinase" evidence="7">
    <location>
        <begin position="1547"/>
        <end position="1806"/>
    </location>
</feature>
<keyword evidence="9" id="KW-1185">Reference proteome</keyword>
<accession>A0A8J7C797</accession>
<dbReference type="InterPro" id="IPR036890">
    <property type="entry name" value="HATPase_C_sf"/>
</dbReference>
<keyword evidence="3" id="KW-0418">Kinase</keyword>
<dbReference type="PROSITE" id="PS50109">
    <property type="entry name" value="HIS_KIN"/>
    <property type="match status" value="1"/>
</dbReference>
<dbReference type="Pfam" id="PF00069">
    <property type="entry name" value="Pkinase"/>
    <property type="match status" value="1"/>
</dbReference>
<dbReference type="Pfam" id="PF02518">
    <property type="entry name" value="HATPase_c"/>
    <property type="match status" value="1"/>
</dbReference>
<dbReference type="InterPro" id="IPR004358">
    <property type="entry name" value="Sig_transdc_His_kin-like_C"/>
</dbReference>
<dbReference type="InterPro" id="IPR003018">
    <property type="entry name" value="GAF"/>
</dbReference>
<dbReference type="Gene3D" id="3.40.50.300">
    <property type="entry name" value="P-loop containing nucleotide triphosphate hydrolases"/>
    <property type="match status" value="1"/>
</dbReference>